<gene>
    <name evidence="10" type="ORF">C8F04DRAFT_977625</name>
</gene>
<evidence type="ECO:0000256" key="4">
    <source>
        <dbReference type="ARBA" id="ARBA00022617"/>
    </source>
</evidence>
<dbReference type="InterPro" id="IPR002401">
    <property type="entry name" value="Cyt_P450_E_grp-I"/>
</dbReference>
<keyword evidence="8" id="KW-0503">Monooxygenase</keyword>
<comment type="cofactor">
    <cofactor evidence="1 9">
        <name>heme</name>
        <dbReference type="ChEBI" id="CHEBI:30413"/>
    </cofactor>
</comment>
<feature type="binding site" description="axial binding residue" evidence="9">
    <location>
        <position position="447"/>
    </location>
    <ligand>
        <name>heme</name>
        <dbReference type="ChEBI" id="CHEBI:30413"/>
    </ligand>
    <ligandPart>
        <name>Fe</name>
        <dbReference type="ChEBI" id="CHEBI:18248"/>
    </ligandPart>
</feature>
<dbReference type="EMBL" id="JARJCM010000351">
    <property type="protein sequence ID" value="KAJ7018188.1"/>
    <property type="molecule type" value="Genomic_DNA"/>
</dbReference>
<name>A0AAD6WL88_9AGAR</name>
<proteinExistence type="inferred from homology"/>
<dbReference type="SUPFAM" id="SSF48264">
    <property type="entry name" value="Cytochrome P450"/>
    <property type="match status" value="1"/>
</dbReference>
<dbReference type="PANTHER" id="PTHR46300:SF5">
    <property type="entry name" value="CYTOCHROME P450"/>
    <property type="match status" value="1"/>
</dbReference>
<dbReference type="PANTHER" id="PTHR46300">
    <property type="entry name" value="P450, PUTATIVE (EUROFUNG)-RELATED-RELATED"/>
    <property type="match status" value="1"/>
</dbReference>
<organism evidence="10 11">
    <name type="scientific">Mycena alexandri</name>
    <dbReference type="NCBI Taxonomy" id="1745969"/>
    <lineage>
        <taxon>Eukaryota</taxon>
        <taxon>Fungi</taxon>
        <taxon>Dikarya</taxon>
        <taxon>Basidiomycota</taxon>
        <taxon>Agaricomycotina</taxon>
        <taxon>Agaricomycetes</taxon>
        <taxon>Agaricomycetidae</taxon>
        <taxon>Agaricales</taxon>
        <taxon>Marasmiineae</taxon>
        <taxon>Mycenaceae</taxon>
        <taxon>Mycena</taxon>
    </lineage>
</organism>
<comment type="pathway">
    <text evidence="2">Secondary metabolite biosynthesis.</text>
</comment>
<dbReference type="GO" id="GO:0004497">
    <property type="term" value="F:monooxygenase activity"/>
    <property type="evidence" value="ECO:0007669"/>
    <property type="project" value="UniProtKB-KW"/>
</dbReference>
<dbReference type="CDD" id="cd11065">
    <property type="entry name" value="CYP64-like"/>
    <property type="match status" value="1"/>
</dbReference>
<keyword evidence="7 9" id="KW-0408">Iron</keyword>
<accession>A0AAD6WL88</accession>
<keyword evidence="4 9" id="KW-0349">Heme</keyword>
<evidence type="ECO:0000256" key="5">
    <source>
        <dbReference type="ARBA" id="ARBA00022723"/>
    </source>
</evidence>
<dbReference type="GO" id="GO:0020037">
    <property type="term" value="F:heme binding"/>
    <property type="evidence" value="ECO:0007669"/>
    <property type="project" value="InterPro"/>
</dbReference>
<comment type="caution">
    <text evidence="10">The sequence shown here is derived from an EMBL/GenBank/DDBJ whole genome shotgun (WGS) entry which is preliminary data.</text>
</comment>
<dbReference type="GO" id="GO:0005506">
    <property type="term" value="F:iron ion binding"/>
    <property type="evidence" value="ECO:0007669"/>
    <property type="project" value="InterPro"/>
</dbReference>
<evidence type="ECO:0000256" key="1">
    <source>
        <dbReference type="ARBA" id="ARBA00001971"/>
    </source>
</evidence>
<evidence type="ECO:0000256" key="8">
    <source>
        <dbReference type="ARBA" id="ARBA00023033"/>
    </source>
</evidence>
<dbReference type="AlphaFoldDB" id="A0AAD6WL88"/>
<evidence type="ECO:0000256" key="7">
    <source>
        <dbReference type="ARBA" id="ARBA00023004"/>
    </source>
</evidence>
<evidence type="ECO:0000256" key="3">
    <source>
        <dbReference type="ARBA" id="ARBA00010617"/>
    </source>
</evidence>
<dbReference type="InterPro" id="IPR001128">
    <property type="entry name" value="Cyt_P450"/>
</dbReference>
<keyword evidence="11" id="KW-1185">Reference proteome</keyword>
<dbReference type="Pfam" id="PF00067">
    <property type="entry name" value="p450"/>
    <property type="match status" value="1"/>
</dbReference>
<dbReference type="Proteomes" id="UP001218188">
    <property type="component" value="Unassembled WGS sequence"/>
</dbReference>
<keyword evidence="5 9" id="KW-0479">Metal-binding</keyword>
<sequence length="530" mass="60335">MLLFGLGTFAVIAMLLYFFWCPKSARSLPFPPGPPRDPVIGHLRYMPTKNRATVFHTWAKTYGDVMYLDILGKPTIVLNTARVAVDLLNKRSSIYSDRPRFTSYELRVWLGTVKIRPNRTISRTGWATTLSLMPYGRRFNLHRQLHQSYLNRRKCREFKPIQTLEAQSLVKNLLESEPLNYSKMINRYESGVIAQVVAGHKICSDEDPYMRTTQALMESLGRSGAPGTSRIDLFPFLKYLPKWFPGSESVALARDCRPILRQLYEFPLQAVQKQMEKGVAKPSFLLTQLDQMGERVDFEDIRWAAAAMFGSTQVWSSLTVFILAMLLHPEYQYKAQREIDAVIGTSRLPAFEDRDHLPLVESIMQETLRWHPPTELGVPHRLMKDDVYQGMFIPKGSTVFANIRAMSLDRSIYSAPESFFPERFLPKPAGKEEPRFSSAYGFGRRICTGQYLGDQSLWIGIASILATCRISNVNDERGNVIVPDASTIMRTSHPNDFQYIISPRGPKAEELITEVNLEAEFSSLPSANLA</sequence>
<protein>
    <submittedName>
        <fullName evidence="10">Cytochrome P450</fullName>
    </submittedName>
</protein>
<keyword evidence="6" id="KW-0560">Oxidoreductase</keyword>
<reference evidence="10" key="1">
    <citation type="submission" date="2023-03" db="EMBL/GenBank/DDBJ databases">
        <title>Massive genome expansion in bonnet fungi (Mycena s.s.) driven by repeated elements and novel gene families across ecological guilds.</title>
        <authorList>
            <consortium name="Lawrence Berkeley National Laboratory"/>
            <person name="Harder C.B."/>
            <person name="Miyauchi S."/>
            <person name="Viragh M."/>
            <person name="Kuo A."/>
            <person name="Thoen E."/>
            <person name="Andreopoulos B."/>
            <person name="Lu D."/>
            <person name="Skrede I."/>
            <person name="Drula E."/>
            <person name="Henrissat B."/>
            <person name="Morin E."/>
            <person name="Kohler A."/>
            <person name="Barry K."/>
            <person name="LaButti K."/>
            <person name="Morin E."/>
            <person name="Salamov A."/>
            <person name="Lipzen A."/>
            <person name="Mereny Z."/>
            <person name="Hegedus B."/>
            <person name="Baldrian P."/>
            <person name="Stursova M."/>
            <person name="Weitz H."/>
            <person name="Taylor A."/>
            <person name="Grigoriev I.V."/>
            <person name="Nagy L.G."/>
            <person name="Martin F."/>
            <person name="Kauserud H."/>
        </authorList>
    </citation>
    <scope>NUCLEOTIDE SEQUENCE</scope>
    <source>
        <strain evidence="10">CBHHK200</strain>
    </source>
</reference>
<dbReference type="GO" id="GO:0016705">
    <property type="term" value="F:oxidoreductase activity, acting on paired donors, with incorporation or reduction of molecular oxygen"/>
    <property type="evidence" value="ECO:0007669"/>
    <property type="project" value="InterPro"/>
</dbReference>
<evidence type="ECO:0000256" key="2">
    <source>
        <dbReference type="ARBA" id="ARBA00005179"/>
    </source>
</evidence>
<evidence type="ECO:0000256" key="9">
    <source>
        <dbReference type="PIRSR" id="PIRSR602401-1"/>
    </source>
</evidence>
<dbReference type="PRINTS" id="PR00463">
    <property type="entry name" value="EP450I"/>
</dbReference>
<dbReference type="PRINTS" id="PR00385">
    <property type="entry name" value="P450"/>
</dbReference>
<evidence type="ECO:0000313" key="10">
    <source>
        <dbReference type="EMBL" id="KAJ7018188.1"/>
    </source>
</evidence>
<dbReference type="InterPro" id="IPR050364">
    <property type="entry name" value="Cytochrome_P450_fung"/>
</dbReference>
<evidence type="ECO:0000256" key="6">
    <source>
        <dbReference type="ARBA" id="ARBA00023002"/>
    </source>
</evidence>
<dbReference type="Gene3D" id="1.10.630.10">
    <property type="entry name" value="Cytochrome P450"/>
    <property type="match status" value="1"/>
</dbReference>
<dbReference type="InterPro" id="IPR036396">
    <property type="entry name" value="Cyt_P450_sf"/>
</dbReference>
<comment type="similarity">
    <text evidence="3">Belongs to the cytochrome P450 family.</text>
</comment>
<evidence type="ECO:0000313" key="11">
    <source>
        <dbReference type="Proteomes" id="UP001218188"/>
    </source>
</evidence>